<proteinExistence type="predicted"/>
<feature type="transmembrane region" description="Helical" evidence="2">
    <location>
        <begin position="20"/>
        <end position="37"/>
    </location>
</feature>
<feature type="transmembrane region" description="Helical" evidence="2">
    <location>
        <begin position="78"/>
        <end position="96"/>
    </location>
</feature>
<dbReference type="STRING" id="1195763.ABT56_02300"/>
<evidence type="ECO:0000256" key="2">
    <source>
        <dbReference type="SAM" id="Phobius"/>
    </source>
</evidence>
<gene>
    <name evidence="3" type="ORF">ABT56_02300</name>
</gene>
<organism evidence="3 4">
    <name type="scientific">Photobacterium aquae</name>
    <dbReference type="NCBI Taxonomy" id="1195763"/>
    <lineage>
        <taxon>Bacteria</taxon>
        <taxon>Pseudomonadati</taxon>
        <taxon>Pseudomonadota</taxon>
        <taxon>Gammaproteobacteria</taxon>
        <taxon>Vibrionales</taxon>
        <taxon>Vibrionaceae</taxon>
        <taxon>Photobacterium</taxon>
    </lineage>
</organism>
<dbReference type="AlphaFoldDB" id="A0A0J1K3R4"/>
<feature type="region of interest" description="Disordered" evidence="1">
    <location>
        <begin position="107"/>
        <end position="139"/>
    </location>
</feature>
<keyword evidence="2" id="KW-0472">Membrane</keyword>
<evidence type="ECO:0000256" key="1">
    <source>
        <dbReference type="SAM" id="MobiDB-lite"/>
    </source>
</evidence>
<accession>A0A0J1K3R4</accession>
<keyword evidence="2" id="KW-0812">Transmembrane</keyword>
<dbReference type="PANTHER" id="PTHR34980">
    <property type="entry name" value="INNER MEMBRANE PROTEIN-RELATED-RELATED"/>
    <property type="match status" value="1"/>
</dbReference>
<dbReference type="GO" id="GO:0005886">
    <property type="term" value="C:plasma membrane"/>
    <property type="evidence" value="ECO:0007669"/>
    <property type="project" value="TreeGrafter"/>
</dbReference>
<sequence length="139" mass="15648">MNQMWALFSFQGRMRRRDYWLYSLPVLLVMMPVIIYSPMDMAAENDLQSILSLLITGFAMWASMALNAKRLHDRGKSAWWLILTFAPLVGPVFVIIELGCLDGTKGDNAYGPDPKGRGEPPLPPQDGQESNKDTMTIDI</sequence>
<reference evidence="3 4" key="1">
    <citation type="submission" date="2015-05" db="EMBL/GenBank/DDBJ databases">
        <title>Photobacterium galathea sp. nov.</title>
        <authorList>
            <person name="Machado H."/>
            <person name="Gram L."/>
        </authorList>
    </citation>
    <scope>NUCLEOTIDE SEQUENCE [LARGE SCALE GENOMIC DNA]</scope>
    <source>
        <strain evidence="3 4">CGMCC 1.12159</strain>
    </source>
</reference>
<dbReference type="OrthoDB" id="9812349at2"/>
<dbReference type="RefSeq" id="WP_047877214.1">
    <property type="nucleotide sequence ID" value="NZ_LDOT01000002.1"/>
</dbReference>
<feature type="transmembrane region" description="Helical" evidence="2">
    <location>
        <begin position="49"/>
        <end position="66"/>
    </location>
</feature>
<dbReference type="Pfam" id="PF05656">
    <property type="entry name" value="DUF805"/>
    <property type="match status" value="1"/>
</dbReference>
<evidence type="ECO:0000313" key="3">
    <source>
        <dbReference type="EMBL" id="KLV09052.1"/>
    </source>
</evidence>
<dbReference type="Proteomes" id="UP000036097">
    <property type="component" value="Unassembled WGS sequence"/>
</dbReference>
<dbReference type="InterPro" id="IPR008523">
    <property type="entry name" value="DUF805"/>
</dbReference>
<keyword evidence="4" id="KW-1185">Reference proteome</keyword>
<comment type="caution">
    <text evidence="3">The sequence shown here is derived from an EMBL/GenBank/DDBJ whole genome shotgun (WGS) entry which is preliminary data.</text>
</comment>
<protein>
    <submittedName>
        <fullName evidence="3">Inner membrane protein</fullName>
    </submittedName>
</protein>
<dbReference type="EMBL" id="LDOT01000002">
    <property type="protein sequence ID" value="KLV09052.1"/>
    <property type="molecule type" value="Genomic_DNA"/>
</dbReference>
<keyword evidence="2" id="KW-1133">Transmembrane helix</keyword>
<evidence type="ECO:0000313" key="4">
    <source>
        <dbReference type="Proteomes" id="UP000036097"/>
    </source>
</evidence>
<dbReference type="PATRIC" id="fig|1195763.3.peg.499"/>
<name>A0A0J1K3R4_9GAMM</name>